<proteinExistence type="predicted"/>
<name>A0A4R8IIT5_9GAMM</name>
<accession>A0A4R8IIT5</accession>
<sequence>MNSETKFDKLTADEEAHLRLWASATPAQRLAWLEEAQRIAYQSGALQQSRNKTRE</sequence>
<reference evidence="1 2" key="1">
    <citation type="submission" date="2019-03" db="EMBL/GenBank/DDBJ databases">
        <title>Genomic Encyclopedia of Type Strains, Phase IV (KMG-IV): sequencing the most valuable type-strain genomes for metagenomic binning, comparative biology and taxonomic classification.</title>
        <authorList>
            <person name="Goeker M."/>
        </authorList>
    </citation>
    <scope>NUCLEOTIDE SEQUENCE [LARGE SCALE GENOMIC DNA]</scope>
    <source>
        <strain evidence="1 2">DSM 16326</strain>
    </source>
</reference>
<dbReference type="EMBL" id="SOQX01000005">
    <property type="protein sequence ID" value="TDY00592.1"/>
    <property type="molecule type" value="Genomic_DNA"/>
</dbReference>
<evidence type="ECO:0000313" key="2">
    <source>
        <dbReference type="Proteomes" id="UP000294914"/>
    </source>
</evidence>
<evidence type="ECO:0000313" key="1">
    <source>
        <dbReference type="EMBL" id="TDY00592.1"/>
    </source>
</evidence>
<comment type="caution">
    <text evidence="1">The sequence shown here is derived from an EMBL/GenBank/DDBJ whole genome shotgun (WGS) entry which is preliminary data.</text>
</comment>
<dbReference type="RefSeq" id="WP_166668835.1">
    <property type="nucleotide sequence ID" value="NZ_SOQX01000005.1"/>
</dbReference>
<gene>
    <name evidence="1" type="ORF">EDC23_2096</name>
</gene>
<organism evidence="1 2">
    <name type="scientific">Thiohalophilus thiocyanatoxydans</name>
    <dbReference type="NCBI Taxonomy" id="381308"/>
    <lineage>
        <taxon>Bacteria</taxon>
        <taxon>Pseudomonadati</taxon>
        <taxon>Pseudomonadota</taxon>
        <taxon>Gammaproteobacteria</taxon>
        <taxon>Thiohalomonadales</taxon>
        <taxon>Thiohalophilaceae</taxon>
        <taxon>Thiohalophilus</taxon>
    </lineage>
</organism>
<dbReference type="Proteomes" id="UP000294914">
    <property type="component" value="Unassembled WGS sequence"/>
</dbReference>
<dbReference type="AlphaFoldDB" id="A0A4R8IIT5"/>
<keyword evidence="2" id="KW-1185">Reference proteome</keyword>
<protein>
    <submittedName>
        <fullName evidence="1">Uncharacterized protein</fullName>
    </submittedName>
</protein>